<dbReference type="InterPro" id="IPR018668">
    <property type="entry name" value="DNA-binding_VF530-like"/>
</dbReference>
<dbReference type="OrthoDB" id="9806870at2"/>
<keyword evidence="2" id="KW-1185">Reference proteome</keyword>
<reference evidence="1 2" key="1">
    <citation type="submission" date="2018-06" db="EMBL/GenBank/DDBJ databases">
        <title>The draft genome sequence of Crocinitomix sp. SM1701.</title>
        <authorList>
            <person name="Zhang X."/>
        </authorList>
    </citation>
    <scope>NUCLEOTIDE SEQUENCE [LARGE SCALE GENOMIC DNA]</scope>
    <source>
        <strain evidence="1 2">SM1701</strain>
    </source>
</reference>
<dbReference type="Proteomes" id="UP000249248">
    <property type="component" value="Unassembled WGS sequence"/>
</dbReference>
<accession>A0A2W1NVX6</accession>
<evidence type="ECO:0000313" key="1">
    <source>
        <dbReference type="EMBL" id="PZE18978.1"/>
    </source>
</evidence>
<organism evidence="1 2">
    <name type="scientific">Putridiphycobacter roseus</name>
    <dbReference type="NCBI Taxonomy" id="2219161"/>
    <lineage>
        <taxon>Bacteria</taxon>
        <taxon>Pseudomonadati</taxon>
        <taxon>Bacteroidota</taxon>
        <taxon>Flavobacteriia</taxon>
        <taxon>Flavobacteriales</taxon>
        <taxon>Crocinitomicaceae</taxon>
        <taxon>Putridiphycobacter</taxon>
    </lineage>
</organism>
<gene>
    <name evidence="1" type="ORF">DNU06_02005</name>
</gene>
<dbReference type="GO" id="GO:0003677">
    <property type="term" value="F:DNA binding"/>
    <property type="evidence" value="ECO:0007669"/>
    <property type="project" value="InterPro"/>
</dbReference>
<name>A0A2W1NVX6_9FLAO</name>
<dbReference type="AlphaFoldDB" id="A0A2W1NVX6"/>
<evidence type="ECO:0008006" key="3">
    <source>
        <dbReference type="Google" id="ProtNLM"/>
    </source>
</evidence>
<protein>
    <recommendedName>
        <fullName evidence="3">DUF2132 domain-containing protein</fullName>
    </recommendedName>
</protein>
<sequence>MPVKKIKRQATQAELDHPLHGVKLVTILEDVVDFYGWEYLAKEVNILCFKHNPTIKVSLKFLRKFDWAREHVEDIYMDMLNEEVYQRVLAKKKAENKI</sequence>
<dbReference type="EMBL" id="QKSB01000001">
    <property type="protein sequence ID" value="PZE18978.1"/>
    <property type="molecule type" value="Genomic_DNA"/>
</dbReference>
<dbReference type="InterPro" id="IPR036361">
    <property type="entry name" value="SAP_dom_sf"/>
</dbReference>
<dbReference type="Gene3D" id="1.10.720.30">
    <property type="entry name" value="SAP domain"/>
    <property type="match status" value="1"/>
</dbReference>
<proteinExistence type="predicted"/>
<dbReference type="Pfam" id="PF09905">
    <property type="entry name" value="VF530"/>
    <property type="match status" value="1"/>
</dbReference>
<evidence type="ECO:0000313" key="2">
    <source>
        <dbReference type="Proteomes" id="UP000249248"/>
    </source>
</evidence>
<comment type="caution">
    <text evidence="1">The sequence shown here is derived from an EMBL/GenBank/DDBJ whole genome shotgun (WGS) entry which is preliminary data.</text>
</comment>